<comment type="subunit">
    <text evidence="11">Homohexamer.</text>
</comment>
<feature type="binding site" evidence="11">
    <location>
        <position position="62"/>
    </location>
    <ligand>
        <name>ATP</name>
        <dbReference type="ChEBI" id="CHEBI:30616"/>
    </ligand>
</feature>
<dbReference type="SUPFAM" id="SSF53633">
    <property type="entry name" value="Carbamate kinase-like"/>
    <property type="match status" value="1"/>
</dbReference>
<evidence type="ECO:0000259" key="12">
    <source>
        <dbReference type="Pfam" id="PF00696"/>
    </source>
</evidence>
<dbReference type="FunCoup" id="A0A395JM64">
    <property type="interactions" value="648"/>
</dbReference>
<keyword evidence="7 11" id="KW-0418">Kinase</keyword>
<feature type="binding site" evidence="11">
    <location>
        <begin position="16"/>
        <end position="19"/>
    </location>
    <ligand>
        <name>ATP</name>
        <dbReference type="ChEBI" id="CHEBI:30616"/>
    </ligand>
</feature>
<comment type="catalytic activity">
    <reaction evidence="10 11">
        <text>UMP + ATP = UDP + ADP</text>
        <dbReference type="Rhea" id="RHEA:24400"/>
        <dbReference type="ChEBI" id="CHEBI:30616"/>
        <dbReference type="ChEBI" id="CHEBI:57865"/>
        <dbReference type="ChEBI" id="CHEBI:58223"/>
        <dbReference type="ChEBI" id="CHEBI:456216"/>
        <dbReference type="EC" id="2.7.4.22"/>
    </reaction>
</comment>
<dbReference type="GO" id="GO:0006225">
    <property type="term" value="P:UDP biosynthetic process"/>
    <property type="evidence" value="ECO:0007669"/>
    <property type="project" value="TreeGrafter"/>
</dbReference>
<dbReference type="InterPro" id="IPR001048">
    <property type="entry name" value="Asp/Glu/Uridylate_kinase"/>
</dbReference>
<organism evidence="13 14">
    <name type="scientific">Arenicella xantha</name>
    <dbReference type="NCBI Taxonomy" id="644221"/>
    <lineage>
        <taxon>Bacteria</taxon>
        <taxon>Pseudomonadati</taxon>
        <taxon>Pseudomonadota</taxon>
        <taxon>Gammaproteobacteria</taxon>
        <taxon>Arenicellales</taxon>
        <taxon>Arenicellaceae</taxon>
        <taxon>Arenicella</taxon>
    </lineage>
</organism>
<dbReference type="HAMAP" id="MF_01220_B">
    <property type="entry name" value="PyrH_B"/>
    <property type="match status" value="1"/>
</dbReference>
<feature type="binding site" evidence="11">
    <location>
        <position position="66"/>
    </location>
    <ligand>
        <name>ATP</name>
        <dbReference type="ChEBI" id="CHEBI:30616"/>
    </ligand>
</feature>
<dbReference type="Gene3D" id="3.40.1160.10">
    <property type="entry name" value="Acetylglutamate kinase-like"/>
    <property type="match status" value="1"/>
</dbReference>
<accession>A0A395JM64</accession>
<dbReference type="CDD" id="cd04254">
    <property type="entry name" value="AAK_UMPK-PyrH-Ec"/>
    <property type="match status" value="1"/>
</dbReference>
<dbReference type="EC" id="2.7.4.22" evidence="11"/>
<evidence type="ECO:0000256" key="8">
    <source>
        <dbReference type="ARBA" id="ARBA00022840"/>
    </source>
</evidence>
<dbReference type="InterPro" id="IPR015963">
    <property type="entry name" value="Uridylate_kinase_bac"/>
</dbReference>
<evidence type="ECO:0000256" key="2">
    <source>
        <dbReference type="ARBA" id="ARBA00004791"/>
    </source>
</evidence>
<dbReference type="Proteomes" id="UP000253083">
    <property type="component" value="Unassembled WGS sequence"/>
</dbReference>
<evidence type="ECO:0000256" key="9">
    <source>
        <dbReference type="ARBA" id="ARBA00022975"/>
    </source>
</evidence>
<dbReference type="UniPathway" id="UPA00159">
    <property type="reaction ID" value="UER00275"/>
</dbReference>
<evidence type="ECO:0000256" key="3">
    <source>
        <dbReference type="ARBA" id="ARBA00007614"/>
    </source>
</evidence>
<evidence type="ECO:0000256" key="10">
    <source>
        <dbReference type="ARBA" id="ARBA00047767"/>
    </source>
</evidence>
<evidence type="ECO:0000256" key="5">
    <source>
        <dbReference type="ARBA" id="ARBA00022679"/>
    </source>
</evidence>
<dbReference type="PIRSF" id="PIRSF005650">
    <property type="entry name" value="Uridylate_kin"/>
    <property type="match status" value="1"/>
</dbReference>
<feature type="binding site" evidence="11">
    <location>
        <begin position="142"/>
        <end position="149"/>
    </location>
    <ligand>
        <name>UMP</name>
        <dbReference type="ChEBI" id="CHEBI:57865"/>
    </ligand>
</feature>
<evidence type="ECO:0000256" key="11">
    <source>
        <dbReference type="HAMAP-Rule" id="MF_01220"/>
    </source>
</evidence>
<evidence type="ECO:0000256" key="6">
    <source>
        <dbReference type="ARBA" id="ARBA00022741"/>
    </source>
</evidence>
<feature type="binding site" evidence="11">
    <location>
        <position position="175"/>
    </location>
    <ligand>
        <name>ATP</name>
        <dbReference type="ChEBI" id="CHEBI:30616"/>
    </ligand>
</feature>
<dbReference type="NCBIfam" id="TIGR02075">
    <property type="entry name" value="pyrH_bact"/>
    <property type="match status" value="1"/>
</dbReference>
<dbReference type="InParanoid" id="A0A395JM64"/>
<dbReference type="RefSeq" id="WP_113953755.1">
    <property type="nucleotide sequence ID" value="NZ_QNRT01000002.1"/>
</dbReference>
<dbReference type="GO" id="GO:0044210">
    <property type="term" value="P:'de novo' CTP biosynthetic process"/>
    <property type="evidence" value="ECO:0007669"/>
    <property type="project" value="UniProtKB-UniRule"/>
</dbReference>
<reference evidence="13 14" key="1">
    <citation type="submission" date="2018-06" db="EMBL/GenBank/DDBJ databases">
        <title>Genomic Encyclopedia of Type Strains, Phase IV (KMG-IV): sequencing the most valuable type-strain genomes for metagenomic binning, comparative biology and taxonomic classification.</title>
        <authorList>
            <person name="Goeker M."/>
        </authorList>
    </citation>
    <scope>NUCLEOTIDE SEQUENCE [LARGE SCALE GENOMIC DNA]</scope>
    <source>
        <strain evidence="13 14">DSM 24032</strain>
    </source>
</reference>
<feature type="binding site" evidence="11">
    <location>
        <position position="169"/>
    </location>
    <ligand>
        <name>ATP</name>
        <dbReference type="ChEBI" id="CHEBI:30616"/>
    </ligand>
</feature>
<keyword evidence="9 11" id="KW-0665">Pyrimidine biosynthesis</keyword>
<comment type="subcellular location">
    <subcellularLocation>
        <location evidence="1 11">Cytoplasm</location>
    </subcellularLocation>
</comment>
<dbReference type="GO" id="GO:0033862">
    <property type="term" value="F:UMP kinase activity"/>
    <property type="evidence" value="ECO:0007669"/>
    <property type="project" value="UniProtKB-EC"/>
</dbReference>
<keyword evidence="8 11" id="KW-0067">ATP-binding</keyword>
<comment type="activity regulation">
    <text evidence="11">Inhibited by UTP.</text>
</comment>
<keyword evidence="14" id="KW-1185">Reference proteome</keyword>
<dbReference type="InterPro" id="IPR011817">
    <property type="entry name" value="Uridylate_kinase"/>
</dbReference>
<feature type="binding site" evidence="11">
    <location>
        <position position="81"/>
    </location>
    <ligand>
        <name>UMP</name>
        <dbReference type="ChEBI" id="CHEBI:57865"/>
    </ligand>
</feature>
<name>A0A395JM64_9GAMM</name>
<keyword evidence="6 11" id="KW-0547">Nucleotide-binding</keyword>
<protein>
    <recommendedName>
        <fullName evidence="11">Uridylate kinase</fullName>
        <shortName evidence="11">UK</shortName>
        <ecNumber evidence="11">2.7.4.22</ecNumber>
    </recommendedName>
    <alternativeName>
        <fullName evidence="11">Uridine monophosphate kinase</fullName>
        <shortName evidence="11">UMP kinase</shortName>
        <shortName evidence="11">UMPK</shortName>
    </alternativeName>
</protein>
<gene>
    <name evidence="11" type="primary">pyrH</name>
    <name evidence="13" type="ORF">DFR28_102364</name>
</gene>
<evidence type="ECO:0000256" key="1">
    <source>
        <dbReference type="ARBA" id="ARBA00004496"/>
    </source>
</evidence>
<comment type="similarity">
    <text evidence="3 11">Belongs to the UMP kinase family.</text>
</comment>
<dbReference type="GO" id="GO:0005737">
    <property type="term" value="C:cytoplasm"/>
    <property type="evidence" value="ECO:0007669"/>
    <property type="project" value="UniProtKB-SubCell"/>
</dbReference>
<dbReference type="PANTHER" id="PTHR42833">
    <property type="entry name" value="URIDYLATE KINASE"/>
    <property type="match status" value="1"/>
</dbReference>
<comment type="pathway">
    <text evidence="2 11">Pyrimidine metabolism; CTP biosynthesis via de novo pathway; UDP from UMP (UMPK route): step 1/1.</text>
</comment>
<feature type="binding site" evidence="11">
    <location>
        <position position="61"/>
    </location>
    <ligand>
        <name>UMP</name>
        <dbReference type="ChEBI" id="CHEBI:57865"/>
    </ligand>
</feature>
<sequence>MPTNTSKPSFRRILLKLSGEALAGSDEDKKFGIDAKTLDNVCQEIGRVVKSGTQVAVVIGGGNFFRGISASESGIERATADYIGMLATVMNALAVQQGLKQIGVEARVQSAIPISPVSEPYVRLRALKHLNMGRVVIFAAGTGNPYFTTDTAASLRAAEINADILVKATKVDGVYDKDPVHNADAVRYDQVTYDEVLQQRLNVMDATAIALCRDNNMPMRVLSIGEEGSLMRMAAGEPVGTLITSS</sequence>
<feature type="binding site" evidence="11">
    <location>
        <position position="178"/>
    </location>
    <ligand>
        <name>ATP</name>
        <dbReference type="ChEBI" id="CHEBI:30616"/>
    </ligand>
</feature>
<proteinExistence type="inferred from homology"/>
<evidence type="ECO:0000313" key="13">
    <source>
        <dbReference type="EMBL" id="RBP50947.1"/>
    </source>
</evidence>
<comment type="caution">
    <text evidence="11">Lacks conserved residue(s) required for the propagation of feature annotation.</text>
</comment>
<dbReference type="EMBL" id="QNRT01000002">
    <property type="protein sequence ID" value="RBP50947.1"/>
    <property type="molecule type" value="Genomic_DNA"/>
</dbReference>
<feature type="domain" description="Aspartate/glutamate/uridylate kinase" evidence="12">
    <location>
        <begin position="12"/>
        <end position="223"/>
    </location>
</feature>
<dbReference type="AlphaFoldDB" id="A0A395JM64"/>
<dbReference type="InterPro" id="IPR036393">
    <property type="entry name" value="AceGlu_kinase-like_sf"/>
</dbReference>
<comment type="function">
    <text evidence="11">Catalyzes the reversible phosphorylation of UMP to UDP.</text>
</comment>
<evidence type="ECO:0000256" key="7">
    <source>
        <dbReference type="ARBA" id="ARBA00022777"/>
    </source>
</evidence>
<dbReference type="Pfam" id="PF00696">
    <property type="entry name" value="AA_kinase"/>
    <property type="match status" value="1"/>
</dbReference>
<dbReference type="FunFam" id="3.40.1160.10:FF:000001">
    <property type="entry name" value="Uridylate kinase"/>
    <property type="match status" value="1"/>
</dbReference>
<dbReference type="PANTHER" id="PTHR42833:SF4">
    <property type="entry name" value="URIDYLATE KINASE PUMPKIN, CHLOROPLASTIC"/>
    <property type="match status" value="1"/>
</dbReference>
<keyword evidence="4 11" id="KW-0963">Cytoplasm</keyword>
<evidence type="ECO:0000256" key="4">
    <source>
        <dbReference type="ARBA" id="ARBA00022490"/>
    </source>
</evidence>
<dbReference type="OrthoDB" id="9807458at2"/>
<dbReference type="GO" id="GO:0005524">
    <property type="term" value="F:ATP binding"/>
    <property type="evidence" value="ECO:0007669"/>
    <property type="project" value="UniProtKB-KW"/>
</dbReference>
<evidence type="ECO:0000313" key="14">
    <source>
        <dbReference type="Proteomes" id="UP000253083"/>
    </source>
</evidence>
<keyword evidence="5 11" id="KW-0808">Transferase</keyword>
<comment type="caution">
    <text evidence="13">The sequence shown here is derived from an EMBL/GenBank/DDBJ whole genome shotgun (WGS) entry which is preliminary data.</text>
</comment>